<accession>A0A292YSB7</accession>
<evidence type="ECO:0000256" key="1">
    <source>
        <dbReference type="ARBA" id="ARBA00004442"/>
    </source>
</evidence>
<dbReference type="EMBL" id="BDUF01000121">
    <property type="protein sequence ID" value="GAX92066.1"/>
    <property type="molecule type" value="Genomic_DNA"/>
</dbReference>
<dbReference type="PANTHER" id="PTHR30026">
    <property type="entry name" value="OUTER MEMBRANE PROTEIN TOLC"/>
    <property type="match status" value="1"/>
</dbReference>
<feature type="coiled-coil region" evidence="8">
    <location>
        <begin position="408"/>
        <end position="466"/>
    </location>
</feature>
<dbReference type="InterPro" id="IPR051906">
    <property type="entry name" value="TolC-like"/>
</dbReference>
<protein>
    <recommendedName>
        <fullName evidence="9">Copper amine oxidase-like N-terminal domain-containing protein</fullName>
    </recommendedName>
</protein>
<keyword evidence="5" id="KW-0812">Transmembrane</keyword>
<dbReference type="SUPFAM" id="SSF56954">
    <property type="entry name" value="Outer membrane efflux proteins (OEP)"/>
    <property type="match status" value="1"/>
</dbReference>
<keyword evidence="8" id="KW-0175">Coiled coil</keyword>
<dbReference type="GO" id="GO:0009279">
    <property type="term" value="C:cell outer membrane"/>
    <property type="evidence" value="ECO:0007669"/>
    <property type="project" value="UniProtKB-SubCell"/>
</dbReference>
<evidence type="ECO:0000256" key="3">
    <source>
        <dbReference type="ARBA" id="ARBA00022448"/>
    </source>
</evidence>
<evidence type="ECO:0000256" key="2">
    <source>
        <dbReference type="ARBA" id="ARBA00007613"/>
    </source>
</evidence>
<dbReference type="InterPro" id="IPR003423">
    <property type="entry name" value="OMP_efflux"/>
</dbReference>
<sequence length="483" mass="54659">MKKIISGLLASSVFFGTLSTVSAEPEIRILIDGQNQKYDQPPVKINDRVLVPLRDIFEALGATIEWNHGTQTVTATKGSNQIVLQIGSWFADINGSLIKLDEKARLINDRTMVPVRFVSEALGAKVDWDEGNQSVQIHTRRSAADTNELNSLTYQQAFEKARFKSVSLKNAKADITRTEKLREKAANAVIYTPTIGEDPRATAALLGLQSADISWQSAKKQYEVTLDSIAYKVKEAYNKVLQAQEKKKFAEKYLQNADSQARLFSLKYENGLVSQIEYNQKNTEYTVAKKNLEAASKALDDAYLNLNQLLGLPIDTKMTLTDVPEMKKVDIKDLDVYANRLVSESPSVWMAEQQVKLNQNKLNLFTFNDASNPETYETTKILLDKSTNTVVDTKDQLTKLVKSSYYTIKQLEDQYDVLQDKFQEAKQLRAVTQVKFDRGMAIEDEVMAAQLNVEQIKQQMLELTTQHELMVMVLEKPWVYSVK</sequence>
<evidence type="ECO:0000256" key="4">
    <source>
        <dbReference type="ARBA" id="ARBA00022452"/>
    </source>
</evidence>
<dbReference type="InterPro" id="IPR036582">
    <property type="entry name" value="Mao_N_sf"/>
</dbReference>
<keyword evidence="3" id="KW-0813">Transport</keyword>
<comment type="subcellular location">
    <subcellularLocation>
        <location evidence="1">Cell outer membrane</location>
    </subcellularLocation>
</comment>
<dbReference type="InterPro" id="IPR012854">
    <property type="entry name" value="Cu_amine_oxidase-like_N"/>
</dbReference>
<evidence type="ECO:0000313" key="11">
    <source>
        <dbReference type="Proteomes" id="UP000217785"/>
    </source>
</evidence>
<evidence type="ECO:0000313" key="10">
    <source>
        <dbReference type="EMBL" id="GAX92066.1"/>
    </source>
</evidence>
<evidence type="ECO:0000259" key="9">
    <source>
        <dbReference type="Pfam" id="PF07833"/>
    </source>
</evidence>
<keyword evidence="11" id="KW-1185">Reference proteome</keyword>
<keyword evidence="4" id="KW-1134">Transmembrane beta strand</keyword>
<keyword evidence="6" id="KW-0472">Membrane</keyword>
<comment type="similarity">
    <text evidence="2">Belongs to the outer membrane factor (OMF) (TC 1.B.17) family.</text>
</comment>
<organism evidence="10 11">
    <name type="scientific">Effusibacillus lacus</name>
    <dbReference type="NCBI Taxonomy" id="1348429"/>
    <lineage>
        <taxon>Bacteria</taxon>
        <taxon>Bacillati</taxon>
        <taxon>Bacillota</taxon>
        <taxon>Bacilli</taxon>
        <taxon>Bacillales</taxon>
        <taxon>Alicyclobacillaceae</taxon>
        <taxon>Effusibacillus</taxon>
    </lineage>
</organism>
<dbReference type="AlphaFoldDB" id="A0A292YSB7"/>
<evidence type="ECO:0000256" key="7">
    <source>
        <dbReference type="ARBA" id="ARBA00023237"/>
    </source>
</evidence>
<reference evidence="11" key="1">
    <citation type="submission" date="2017-07" db="EMBL/GenBank/DDBJ databases">
        <title>Draft genome sequence of Effusibacillus lacus strain skLN1.</title>
        <authorList>
            <person name="Watanabe M."/>
            <person name="Kojima H."/>
            <person name="Fukui M."/>
        </authorList>
    </citation>
    <scope>NUCLEOTIDE SEQUENCE [LARGE SCALE GENOMIC DNA]</scope>
    <source>
        <strain evidence="11">skLN1</strain>
    </source>
</reference>
<name>A0A292YSB7_9BACL</name>
<dbReference type="Pfam" id="PF07833">
    <property type="entry name" value="Cu_amine_oxidN1"/>
    <property type="match status" value="1"/>
</dbReference>
<dbReference type="Gene3D" id="1.20.1600.10">
    <property type="entry name" value="Outer membrane efflux proteins (OEP)"/>
    <property type="match status" value="2"/>
</dbReference>
<dbReference type="Proteomes" id="UP000217785">
    <property type="component" value="Unassembled WGS sequence"/>
</dbReference>
<gene>
    <name evidence="10" type="ORF">EFBL_3757</name>
</gene>
<dbReference type="GO" id="GO:0015288">
    <property type="term" value="F:porin activity"/>
    <property type="evidence" value="ECO:0007669"/>
    <property type="project" value="TreeGrafter"/>
</dbReference>
<dbReference type="GO" id="GO:0015562">
    <property type="term" value="F:efflux transmembrane transporter activity"/>
    <property type="evidence" value="ECO:0007669"/>
    <property type="project" value="InterPro"/>
</dbReference>
<proteinExistence type="inferred from homology"/>
<dbReference type="PANTHER" id="PTHR30026:SF20">
    <property type="entry name" value="OUTER MEMBRANE PROTEIN TOLC"/>
    <property type="match status" value="1"/>
</dbReference>
<dbReference type="GO" id="GO:1990281">
    <property type="term" value="C:efflux pump complex"/>
    <property type="evidence" value="ECO:0007669"/>
    <property type="project" value="TreeGrafter"/>
</dbReference>
<evidence type="ECO:0000256" key="6">
    <source>
        <dbReference type="ARBA" id="ARBA00023136"/>
    </source>
</evidence>
<dbReference type="Pfam" id="PF02321">
    <property type="entry name" value="OEP"/>
    <property type="match status" value="1"/>
</dbReference>
<keyword evidence="7" id="KW-0998">Cell outer membrane</keyword>
<feature type="domain" description="Copper amine oxidase-like N-terminal" evidence="9">
    <location>
        <begin position="31"/>
        <end position="137"/>
    </location>
</feature>
<dbReference type="SUPFAM" id="SSF55383">
    <property type="entry name" value="Copper amine oxidase, domain N"/>
    <property type="match status" value="1"/>
</dbReference>
<dbReference type="RefSeq" id="WP_165912599.1">
    <property type="nucleotide sequence ID" value="NZ_BDUF01000121.1"/>
</dbReference>
<evidence type="ECO:0000256" key="5">
    <source>
        <dbReference type="ARBA" id="ARBA00022692"/>
    </source>
</evidence>
<dbReference type="Gene3D" id="3.30.457.10">
    <property type="entry name" value="Copper amine oxidase-like, N-terminal domain"/>
    <property type="match status" value="1"/>
</dbReference>
<comment type="caution">
    <text evidence="10">The sequence shown here is derived from an EMBL/GenBank/DDBJ whole genome shotgun (WGS) entry which is preliminary data.</text>
</comment>
<evidence type="ECO:0000256" key="8">
    <source>
        <dbReference type="SAM" id="Coils"/>
    </source>
</evidence>